<evidence type="ECO:0000313" key="1">
    <source>
        <dbReference type="EMBL" id="KAI8010905.1"/>
    </source>
</evidence>
<organism evidence="1 2">
    <name type="scientific">Camellia lanceoleosa</name>
    <dbReference type="NCBI Taxonomy" id="1840588"/>
    <lineage>
        <taxon>Eukaryota</taxon>
        <taxon>Viridiplantae</taxon>
        <taxon>Streptophyta</taxon>
        <taxon>Embryophyta</taxon>
        <taxon>Tracheophyta</taxon>
        <taxon>Spermatophyta</taxon>
        <taxon>Magnoliopsida</taxon>
        <taxon>eudicotyledons</taxon>
        <taxon>Gunneridae</taxon>
        <taxon>Pentapetalae</taxon>
        <taxon>asterids</taxon>
        <taxon>Ericales</taxon>
        <taxon>Theaceae</taxon>
        <taxon>Camellia</taxon>
    </lineage>
</organism>
<keyword evidence="2" id="KW-1185">Reference proteome</keyword>
<dbReference type="EMBL" id="CM045762">
    <property type="protein sequence ID" value="KAI8010905.1"/>
    <property type="molecule type" value="Genomic_DNA"/>
</dbReference>
<sequence length="69" mass="7607">MTRQLQQMGLLRQDTSPFHLTPLVLLSLSDPLRTAAVDAAENSFPMSAIDAATDFPLPGHLPRLIYTIM</sequence>
<comment type="caution">
    <text evidence="1">The sequence shown here is derived from an EMBL/GenBank/DDBJ whole genome shotgun (WGS) entry which is preliminary data.</text>
</comment>
<reference evidence="1 2" key="1">
    <citation type="journal article" date="2022" name="Plant J.">
        <title>Chromosome-level genome of Camellia lanceoleosa provides a valuable resource for understanding genome evolution and self-incompatibility.</title>
        <authorList>
            <person name="Gong W."/>
            <person name="Xiao S."/>
            <person name="Wang L."/>
            <person name="Liao Z."/>
            <person name="Chang Y."/>
            <person name="Mo W."/>
            <person name="Hu G."/>
            <person name="Li W."/>
            <person name="Zhao G."/>
            <person name="Zhu H."/>
            <person name="Hu X."/>
            <person name="Ji K."/>
            <person name="Xiang X."/>
            <person name="Song Q."/>
            <person name="Yuan D."/>
            <person name="Jin S."/>
            <person name="Zhang L."/>
        </authorList>
    </citation>
    <scope>NUCLEOTIDE SEQUENCE [LARGE SCALE GENOMIC DNA]</scope>
    <source>
        <strain evidence="1">SQ_2022a</strain>
    </source>
</reference>
<proteinExistence type="predicted"/>
<protein>
    <submittedName>
        <fullName evidence="1">Uncharacterized protein</fullName>
    </submittedName>
</protein>
<dbReference type="Proteomes" id="UP001060215">
    <property type="component" value="Chromosome 5"/>
</dbReference>
<accession>A0ACC0HER8</accession>
<gene>
    <name evidence="1" type="ORF">LOK49_LG06G01658</name>
</gene>
<evidence type="ECO:0000313" key="2">
    <source>
        <dbReference type="Proteomes" id="UP001060215"/>
    </source>
</evidence>
<name>A0ACC0HER8_9ERIC</name>